<dbReference type="InterPro" id="IPR056520">
    <property type="entry name" value="ARM_KDM8_N"/>
</dbReference>
<reference evidence="2" key="2">
    <citation type="submission" date="2019-07" db="EMBL/GenBank/DDBJ databases">
        <authorList>
            <person name="Yang Y."/>
            <person name="Bocs S."/>
            <person name="Baudouin L."/>
        </authorList>
    </citation>
    <scope>NUCLEOTIDE SEQUENCE</scope>
    <source>
        <tissue evidence="2">Spear leaf of Hainan Tall coconut</tissue>
    </source>
</reference>
<sequence length="91" mass="9952">MRGELLRRTTEEGAFAYVSSVELAASGDLWAAQAVREMACEQLHSGPWREVVPAWRDAYAMACLHVAELRAGAGNHREAFRALDKGSYGAT</sequence>
<keyword evidence="3" id="KW-1185">Reference proteome</keyword>
<proteinExistence type="predicted"/>
<reference evidence="2" key="1">
    <citation type="journal article" date="2017" name="Gigascience">
        <title>The genome draft of coconut (Cocos nucifera).</title>
        <authorList>
            <person name="Xiao Y."/>
            <person name="Xu P."/>
            <person name="Fan H."/>
            <person name="Baudouin L."/>
            <person name="Xia W."/>
            <person name="Bocs S."/>
            <person name="Xu J."/>
            <person name="Li Q."/>
            <person name="Guo A."/>
            <person name="Zhou L."/>
            <person name="Li J."/>
            <person name="Wu Y."/>
            <person name="Ma Z."/>
            <person name="Armero A."/>
            <person name="Issali A.E."/>
            <person name="Liu N."/>
            <person name="Peng M."/>
            <person name="Yang Y."/>
        </authorList>
    </citation>
    <scope>NUCLEOTIDE SEQUENCE</scope>
    <source>
        <tissue evidence="2">Spear leaf of Hainan Tall coconut</tissue>
    </source>
</reference>
<gene>
    <name evidence="2" type="ORF">COCNU_01G011900</name>
</gene>
<accession>A0A8K0HVA9</accession>
<evidence type="ECO:0000259" key="1">
    <source>
        <dbReference type="Pfam" id="PF24472"/>
    </source>
</evidence>
<dbReference type="EMBL" id="CM017872">
    <property type="protein sequence ID" value="KAG1327256.1"/>
    <property type="molecule type" value="Genomic_DNA"/>
</dbReference>
<dbReference type="OrthoDB" id="1743685at2759"/>
<dbReference type="Pfam" id="PF24472">
    <property type="entry name" value="ARM_KDM8_N"/>
    <property type="match status" value="1"/>
</dbReference>
<evidence type="ECO:0000313" key="3">
    <source>
        <dbReference type="Proteomes" id="UP000797356"/>
    </source>
</evidence>
<protein>
    <submittedName>
        <fullName evidence="2">Putative Lysine-specific demethylase JMJ30</fullName>
    </submittedName>
</protein>
<feature type="domain" description="DM8" evidence="1">
    <location>
        <begin position="4"/>
        <end position="86"/>
    </location>
</feature>
<dbReference type="AlphaFoldDB" id="A0A8K0HVA9"/>
<name>A0A8K0HVA9_COCNU</name>
<organism evidence="2 3">
    <name type="scientific">Cocos nucifera</name>
    <name type="common">Coconut palm</name>
    <dbReference type="NCBI Taxonomy" id="13894"/>
    <lineage>
        <taxon>Eukaryota</taxon>
        <taxon>Viridiplantae</taxon>
        <taxon>Streptophyta</taxon>
        <taxon>Embryophyta</taxon>
        <taxon>Tracheophyta</taxon>
        <taxon>Spermatophyta</taxon>
        <taxon>Magnoliopsida</taxon>
        <taxon>Liliopsida</taxon>
        <taxon>Arecaceae</taxon>
        <taxon>Arecoideae</taxon>
        <taxon>Cocoseae</taxon>
        <taxon>Attaleinae</taxon>
        <taxon>Cocos</taxon>
    </lineage>
</organism>
<comment type="caution">
    <text evidence="2">The sequence shown here is derived from an EMBL/GenBank/DDBJ whole genome shotgun (WGS) entry which is preliminary data.</text>
</comment>
<dbReference type="Proteomes" id="UP000797356">
    <property type="component" value="Chromosome 1"/>
</dbReference>
<evidence type="ECO:0000313" key="2">
    <source>
        <dbReference type="EMBL" id="KAG1327256.1"/>
    </source>
</evidence>